<dbReference type="KEGG" id="tmc:LMI_2015"/>
<dbReference type="HOGENOM" id="CLU_423779_0_0_6"/>
<dbReference type="AlphaFoldDB" id="A0A098GH31"/>
<reference evidence="2 4" key="3">
    <citation type="submission" date="2016-10" db="EMBL/GenBank/DDBJ databases">
        <authorList>
            <person name="Varghese N."/>
            <person name="Submissions S."/>
        </authorList>
    </citation>
    <scope>NUCLEOTIDE SEQUENCE [LARGE SCALE GENOMIC DNA]</scope>
    <source>
        <strain evidence="2 4">ATCC 33218</strain>
    </source>
</reference>
<dbReference type="PATRIC" id="fig|451.8.peg.1118"/>
<dbReference type="Proteomes" id="UP000032414">
    <property type="component" value="Chromosome I"/>
</dbReference>
<organism evidence="1 3">
    <name type="scientific">Legionella micdadei</name>
    <name type="common">Tatlockia micdadei</name>
    <dbReference type="NCBI Taxonomy" id="451"/>
    <lineage>
        <taxon>Bacteria</taxon>
        <taxon>Pseudomonadati</taxon>
        <taxon>Pseudomonadota</taxon>
        <taxon>Gammaproteobacteria</taxon>
        <taxon>Legionellales</taxon>
        <taxon>Legionellaceae</taxon>
        <taxon>Legionella</taxon>
    </lineage>
</organism>
<name>A0A098GH31_LEGMI</name>
<reference evidence="1" key="2">
    <citation type="submission" date="2014-09" db="EMBL/GenBank/DDBJ databases">
        <authorList>
            <person name="GOMEZ-VALERO Laura"/>
        </authorList>
    </citation>
    <scope>NUCLEOTIDE SEQUENCE</scope>
    <source>
        <strain evidence="1">ATCC33218</strain>
    </source>
</reference>
<dbReference type="OrthoDB" id="5647610at2"/>
<reference evidence="3" key="1">
    <citation type="submission" date="2014-09" db="EMBL/GenBank/DDBJ databases">
        <authorList>
            <person name="Gomez-Valero L."/>
        </authorList>
    </citation>
    <scope>NUCLEOTIDE SEQUENCE [LARGE SCALE GENOMIC DNA]</scope>
    <source>
        <strain evidence="3">ATCC33218</strain>
    </source>
</reference>
<dbReference type="RefSeq" id="WP_045099566.1">
    <property type="nucleotide sequence ID" value="NZ_CP020614.1"/>
</dbReference>
<proteinExistence type="predicted"/>
<gene>
    <name evidence="1" type="ORF">LMI_2015</name>
    <name evidence="2" type="ORF">SAMN02982997_01509</name>
</gene>
<evidence type="ECO:0000313" key="1">
    <source>
        <dbReference type="EMBL" id="CEG61300.1"/>
    </source>
</evidence>
<dbReference type="EMBL" id="FMVN01000007">
    <property type="protein sequence ID" value="SCY37023.1"/>
    <property type="molecule type" value="Genomic_DNA"/>
</dbReference>
<sequence length="654" mass="71163">MTLYLRTLLAISSFALIFPSFGAGDIFPLPARLLGDGTAGTTAGSRGDFMLPLFGSERGMVYGGLQGKYYRHDSWFGGIAGGFRQTFGSNIFGGYVFADHNESTSNKRFFSLNPGIEGMNAQWDAHLNGYFPVGSRSKIFSSVWADEVGDYRFVSFSEHKQFDHLFVDTETAGRGIDAEVGYRVLPLNNLRLALGGYYFNFKEMNDMRGIIGTVEYPFNDRVTLLAQDSYDNLHDNTFMLTVRLRFGAINPQEGRMLDPVRRNLGTLDKGTSIPTERAWIDNGANLVEKDHIWFFKPGGENFDAAKGLSNCTAEHPCTSTGLTQSEIDTISALDPIDTLDLATGTYLLDPTESGRIRLNQGQSIDGRTLDFKKPAYGEERAKLIGGLDSSGNNEVSNIILDNQILDSALPFSQEFQLFSLQPRQNVGMTISGRTILRNDYIGTARNSNTYTLGVDIISQNGARNVVSIIDSAIFATNTNSRTITGLRANNTNLVLLRSAVIARATNFPAQAPLPMVATSMELNGRTVLDMFNSTLGATATTTNTSLVPVMVAQGIALNDTSDFSISGLSRFNIVGEAGINNLTLIQAMGINNNSAILNTGLIRDTRFNIQAIANIGTAGAWGIRQPADRQVTLINVDFERTARGNPALGQNVGP</sequence>
<dbReference type="STRING" id="451.B6N58_05980"/>
<protein>
    <submittedName>
        <fullName evidence="1">Uncharacterized protein</fullName>
    </submittedName>
</protein>
<dbReference type="EMBL" id="LN614830">
    <property type="protein sequence ID" value="CEG61300.1"/>
    <property type="molecule type" value="Genomic_DNA"/>
</dbReference>
<dbReference type="Gene3D" id="2.40.160.160">
    <property type="entry name" value="Inverse autotransporter, beta-domain"/>
    <property type="match status" value="1"/>
</dbReference>
<evidence type="ECO:0000313" key="4">
    <source>
        <dbReference type="Proteomes" id="UP000182998"/>
    </source>
</evidence>
<accession>A0A098GH31</accession>
<evidence type="ECO:0000313" key="3">
    <source>
        <dbReference type="Proteomes" id="UP000032414"/>
    </source>
</evidence>
<evidence type="ECO:0000313" key="2">
    <source>
        <dbReference type="EMBL" id="SCY37023.1"/>
    </source>
</evidence>
<keyword evidence="4" id="KW-1185">Reference proteome</keyword>
<dbReference type="Proteomes" id="UP000182998">
    <property type="component" value="Unassembled WGS sequence"/>
</dbReference>
<dbReference type="InterPro" id="IPR038177">
    <property type="entry name" value="IAT_beta_sf"/>
</dbReference>